<sequence>MLHPTSSLIALLTFVALTACSPDPQSQNNAATFNLDLKTLLGGNNPDGFLRAEAPRTFAFPEDHGIHPGFRNEWWYLTGNLETADGEHFGYQATFFNTSLAGDNQTSATGWQSPRIWMAHVALTDVANNEHIALERFSRENPGLAGAQLSPFKVWLENWSLQADSSDSDTNDFPWYLNIEDDAFSLALTLNPLKDPVLQGDNGLSQKSPEVGNASYYYSLTRIASEGEIILNGERYDVTGQSWLDREWSTSALAENQSGWDWFSLQFNDGQELMYYQLRDNEGFAHPSSDGNWTDLNAQQTRISSEDITLIENESWLSPSGISYTTEWTMQYAGQQWIIHALVDDQFMNLSVPYWEGAVEILDVENNEYLGQGYLEMVRN</sequence>
<evidence type="ECO:0000313" key="4">
    <source>
        <dbReference type="Proteomes" id="UP000228987"/>
    </source>
</evidence>
<protein>
    <submittedName>
        <fullName evidence="3">Carotenoid 1,2-hydratase</fullName>
    </submittedName>
</protein>
<feature type="domain" description="AttH" evidence="2">
    <location>
        <begin position="73"/>
        <end position="250"/>
    </location>
</feature>
<dbReference type="PANTHER" id="PTHR38591">
    <property type="entry name" value="HYDROLASE"/>
    <property type="match status" value="1"/>
</dbReference>
<dbReference type="AlphaFoldDB" id="A0A2A5C8U2"/>
<dbReference type="Pfam" id="PF17186">
    <property type="entry name" value="Lipocalin_9"/>
    <property type="match status" value="1"/>
</dbReference>
<dbReference type="Pfam" id="PF07143">
    <property type="entry name" value="CrtC"/>
    <property type="match status" value="1"/>
</dbReference>
<comment type="caution">
    <text evidence="3">The sequence shown here is derived from an EMBL/GenBank/DDBJ whole genome shotgun (WGS) entry which is preliminary data.</text>
</comment>
<accession>A0A2A5C8U2</accession>
<feature type="signal peptide" evidence="1">
    <location>
        <begin position="1"/>
        <end position="21"/>
    </location>
</feature>
<evidence type="ECO:0000313" key="3">
    <source>
        <dbReference type="EMBL" id="PCJ40173.1"/>
    </source>
</evidence>
<dbReference type="InterPro" id="IPR023374">
    <property type="entry name" value="AttH-like_dom_sf"/>
</dbReference>
<dbReference type="Proteomes" id="UP000228987">
    <property type="component" value="Unassembled WGS sequence"/>
</dbReference>
<dbReference type="Gene3D" id="2.40.370.10">
    <property type="entry name" value="AttH-like domain"/>
    <property type="match status" value="2"/>
</dbReference>
<dbReference type="EMBL" id="NVWI01000010">
    <property type="protein sequence ID" value="PCJ40173.1"/>
    <property type="molecule type" value="Genomic_DNA"/>
</dbReference>
<reference evidence="4" key="1">
    <citation type="submission" date="2017-08" db="EMBL/GenBank/DDBJ databases">
        <title>A dynamic microbial community with high functional redundancy inhabits the cold, oxic subseafloor aquifer.</title>
        <authorList>
            <person name="Tully B.J."/>
            <person name="Wheat C.G."/>
            <person name="Glazer B.T."/>
            <person name="Huber J.A."/>
        </authorList>
    </citation>
    <scope>NUCLEOTIDE SEQUENCE [LARGE SCALE GENOMIC DNA]</scope>
</reference>
<proteinExistence type="predicted"/>
<dbReference type="SUPFAM" id="SSF159245">
    <property type="entry name" value="AttH-like"/>
    <property type="match status" value="1"/>
</dbReference>
<keyword evidence="1" id="KW-0732">Signal</keyword>
<name>A0A2A5C8U2_9GAMM</name>
<evidence type="ECO:0000256" key="1">
    <source>
        <dbReference type="SAM" id="SignalP"/>
    </source>
</evidence>
<gene>
    <name evidence="3" type="ORF">COA71_11735</name>
</gene>
<feature type="chain" id="PRO_5012427124" evidence="1">
    <location>
        <begin position="22"/>
        <end position="380"/>
    </location>
</feature>
<dbReference type="PANTHER" id="PTHR38591:SF1">
    <property type="entry name" value="BLL1000 PROTEIN"/>
    <property type="match status" value="1"/>
</dbReference>
<organism evidence="3 4">
    <name type="scientific">SAR86 cluster bacterium</name>
    <dbReference type="NCBI Taxonomy" id="2030880"/>
    <lineage>
        <taxon>Bacteria</taxon>
        <taxon>Pseudomonadati</taxon>
        <taxon>Pseudomonadota</taxon>
        <taxon>Gammaproteobacteria</taxon>
        <taxon>SAR86 cluster</taxon>
    </lineage>
</organism>
<evidence type="ECO:0000259" key="2">
    <source>
        <dbReference type="Pfam" id="PF07143"/>
    </source>
</evidence>
<dbReference type="InterPro" id="IPR010791">
    <property type="entry name" value="AttH_dom"/>
</dbReference>